<dbReference type="Proteomes" id="UP000198861">
    <property type="component" value="Unassembled WGS sequence"/>
</dbReference>
<keyword evidence="2" id="KW-1185">Reference proteome</keyword>
<evidence type="ECO:0000313" key="2">
    <source>
        <dbReference type="Proteomes" id="UP000198861"/>
    </source>
</evidence>
<organism evidence="1 2">
    <name type="scientific">Azotobacter beijerinckii</name>
    <dbReference type="NCBI Taxonomy" id="170623"/>
    <lineage>
        <taxon>Bacteria</taxon>
        <taxon>Pseudomonadati</taxon>
        <taxon>Pseudomonadota</taxon>
        <taxon>Gammaproteobacteria</taxon>
        <taxon>Pseudomonadales</taxon>
        <taxon>Pseudomonadaceae</taxon>
        <taxon>Azotobacter</taxon>
    </lineage>
</organism>
<gene>
    <name evidence="1" type="ORF">SAMN04244571_04716</name>
</gene>
<comment type="caution">
    <text evidence="1">The sequence shown here is derived from an EMBL/GenBank/DDBJ whole genome shotgun (WGS) entry which is preliminary data.</text>
</comment>
<dbReference type="EMBL" id="FOKJ01000167">
    <property type="protein sequence ID" value="SFB64727.1"/>
    <property type="molecule type" value="Genomic_DNA"/>
</dbReference>
<accession>A0A1I1CQE1</accession>
<evidence type="ECO:0000313" key="1">
    <source>
        <dbReference type="EMBL" id="SFB64727.1"/>
    </source>
</evidence>
<feature type="non-terminal residue" evidence="1">
    <location>
        <position position="51"/>
    </location>
</feature>
<sequence length="51" mass="5440">MTNETTAPVRILADDLLAELYASSPATFLLITPAGILCTIPTQRELHGNDA</sequence>
<name>A0A1I1CQE1_9GAMM</name>
<protein>
    <submittedName>
        <fullName evidence="1">Uncharacterized protein</fullName>
    </submittedName>
</protein>
<proteinExistence type="predicted"/>
<reference evidence="1 2" key="1">
    <citation type="submission" date="2016-10" db="EMBL/GenBank/DDBJ databases">
        <authorList>
            <person name="Varghese N."/>
            <person name="Submissions S."/>
        </authorList>
    </citation>
    <scope>NUCLEOTIDE SEQUENCE [LARGE SCALE GENOMIC DNA]</scope>
    <source>
        <strain evidence="1 2">DSM 282</strain>
    </source>
</reference>